<feature type="region of interest" description="Disordered" evidence="2">
    <location>
        <begin position="217"/>
        <end position="237"/>
    </location>
</feature>
<dbReference type="GO" id="GO:0042407">
    <property type="term" value="P:cristae formation"/>
    <property type="evidence" value="ECO:0007669"/>
    <property type="project" value="TreeGrafter"/>
</dbReference>
<dbReference type="AlphaFoldDB" id="A0AAD3DF07"/>
<gene>
    <name evidence="4" type="ORF">CTEN210_17915</name>
</gene>
<feature type="domain" description="J" evidence="3">
    <location>
        <begin position="37"/>
        <end position="104"/>
    </location>
</feature>
<dbReference type="Proteomes" id="UP001054902">
    <property type="component" value="Unassembled WGS sequence"/>
</dbReference>
<dbReference type="Pfam" id="PF11875">
    <property type="entry name" value="DnaJ-like_C11_C"/>
    <property type="match status" value="1"/>
</dbReference>
<dbReference type="PROSITE" id="PS50076">
    <property type="entry name" value="DNAJ_2"/>
    <property type="match status" value="1"/>
</dbReference>
<feature type="compositionally biased region" description="Polar residues" evidence="2">
    <location>
        <begin position="1"/>
        <end position="13"/>
    </location>
</feature>
<organism evidence="4 5">
    <name type="scientific">Chaetoceros tenuissimus</name>
    <dbReference type="NCBI Taxonomy" id="426638"/>
    <lineage>
        <taxon>Eukaryota</taxon>
        <taxon>Sar</taxon>
        <taxon>Stramenopiles</taxon>
        <taxon>Ochrophyta</taxon>
        <taxon>Bacillariophyta</taxon>
        <taxon>Coscinodiscophyceae</taxon>
        <taxon>Chaetocerotophycidae</taxon>
        <taxon>Chaetocerotales</taxon>
        <taxon>Chaetocerotaceae</taxon>
        <taxon>Chaetoceros</taxon>
    </lineage>
</organism>
<dbReference type="PRINTS" id="PR00625">
    <property type="entry name" value="JDOMAIN"/>
</dbReference>
<dbReference type="SUPFAM" id="SSF46565">
    <property type="entry name" value="Chaperone J-domain"/>
    <property type="match status" value="1"/>
</dbReference>
<evidence type="ECO:0000313" key="4">
    <source>
        <dbReference type="EMBL" id="GFH61439.1"/>
    </source>
</evidence>
<dbReference type="InterPro" id="IPR001623">
    <property type="entry name" value="DnaJ_domain"/>
</dbReference>
<dbReference type="InterPro" id="IPR036869">
    <property type="entry name" value="J_dom_sf"/>
</dbReference>
<evidence type="ECO:0000313" key="5">
    <source>
        <dbReference type="Proteomes" id="UP001054902"/>
    </source>
</evidence>
<protein>
    <recommendedName>
        <fullName evidence="3">J domain-containing protein</fullName>
    </recommendedName>
</protein>
<dbReference type="GO" id="GO:0005739">
    <property type="term" value="C:mitochondrion"/>
    <property type="evidence" value="ECO:0007669"/>
    <property type="project" value="GOC"/>
</dbReference>
<evidence type="ECO:0000256" key="2">
    <source>
        <dbReference type="SAM" id="MobiDB-lite"/>
    </source>
</evidence>
<evidence type="ECO:0000256" key="1">
    <source>
        <dbReference type="ARBA" id="ARBA00023186"/>
    </source>
</evidence>
<dbReference type="Pfam" id="PF00226">
    <property type="entry name" value="DnaJ"/>
    <property type="match status" value="1"/>
</dbReference>
<dbReference type="SMART" id="SM00271">
    <property type="entry name" value="DnaJ"/>
    <property type="match status" value="1"/>
</dbReference>
<dbReference type="Gene3D" id="1.10.287.110">
    <property type="entry name" value="DnaJ domain"/>
    <property type="match status" value="1"/>
</dbReference>
<keyword evidence="1" id="KW-0143">Chaperone</keyword>
<evidence type="ECO:0000259" key="3">
    <source>
        <dbReference type="PROSITE" id="PS50076"/>
    </source>
</evidence>
<accession>A0AAD3DF07</accession>
<comment type="caution">
    <text evidence="4">The sequence shown here is derived from an EMBL/GenBank/DDBJ whole genome shotgun (WGS) entry which is preliminary data.</text>
</comment>
<dbReference type="CDD" id="cd06257">
    <property type="entry name" value="DnaJ"/>
    <property type="match status" value="1"/>
</dbReference>
<dbReference type="InterPro" id="IPR052243">
    <property type="entry name" value="Mito_inner_membrane_organizer"/>
</dbReference>
<dbReference type="PANTHER" id="PTHR44157">
    <property type="entry name" value="DNAJ HOMOLOG SUBFAMILY C MEMBER 11"/>
    <property type="match status" value="1"/>
</dbReference>
<dbReference type="EMBL" id="BLLK01000074">
    <property type="protein sequence ID" value="GFH61439.1"/>
    <property type="molecule type" value="Genomic_DNA"/>
</dbReference>
<feature type="region of interest" description="Disordered" evidence="2">
    <location>
        <begin position="1"/>
        <end position="32"/>
    </location>
</feature>
<keyword evidence="5" id="KW-1185">Reference proteome</keyword>
<proteinExistence type="predicted"/>
<dbReference type="PANTHER" id="PTHR44157:SF1">
    <property type="entry name" value="DNAJ HOMOLOG SUBFAMILY C MEMBER 11"/>
    <property type="match status" value="1"/>
</dbReference>
<sequence>MSSSNDDPANESQQRQEEADDPSSTKSNSANNDALINPYTVLNISSDATSEEIQNSFRLLSRSFHPDKQQGKNREIAQQYFVQFKSSYDILIDPVLRLAYDAHKMEGVKFLLKNPKAYKQMEDILAKADADDSFEKRQSISKQAEDLLAEALQYHSFYTNTRFHKPSASAEVLVKCNTTHSAFLGEGYETYNDSHPIEVEENRISMSISKSPEAKTSISFSGHSSVANKGQRQASTGAQLSIYHEPSQGTDMNIDLDIGSTPQETKLSFSTSRVMSSQTYMATNITASAAKEMPLGFALTSHRSMMEHKISSTWVMGMALPKFQMQYGLLSFTTNYPDQPKYTAKFNIGMNYTPVELSMEKKFQSKNQQEDEDHSHVGKFTWAWGPRGIDLKAITSRHLSKYCILTLGLHHVSSKGLTWLFQLQRGSIKFSVPILITTIMSPSYAVKSGYMTMFLAMLDASIGDVVQKSVDKLTEKSNTPESKALKREEILLEREKVKRDAAQQIRLMEKPSELKKRQEEQNNGLVILNAVYSVVGGDSIDVTTALMFWVVKGRLQLPATTKSSMLGFYNVCHDTPVDCEVTYFDACKQILVKFFNRVLRKKECKQVEHVEIPTLLIRYRFDGCLYEISIRDDEAISLHSEKAMKLGGSRVS</sequence>
<reference evidence="4 5" key="1">
    <citation type="journal article" date="2021" name="Sci. Rep.">
        <title>The genome of the diatom Chaetoceros tenuissimus carries an ancient integrated fragment of an extant virus.</title>
        <authorList>
            <person name="Hongo Y."/>
            <person name="Kimura K."/>
            <person name="Takaki Y."/>
            <person name="Yoshida Y."/>
            <person name="Baba S."/>
            <person name="Kobayashi G."/>
            <person name="Nagasaki K."/>
            <person name="Hano T."/>
            <person name="Tomaru Y."/>
        </authorList>
    </citation>
    <scope>NUCLEOTIDE SEQUENCE [LARGE SCALE GENOMIC DNA]</scope>
    <source>
        <strain evidence="4 5">NIES-3715</strain>
    </source>
</reference>
<dbReference type="InterPro" id="IPR024586">
    <property type="entry name" value="DnaJ-like_C11_C"/>
</dbReference>
<feature type="compositionally biased region" description="Polar residues" evidence="2">
    <location>
        <begin position="22"/>
        <end position="32"/>
    </location>
</feature>
<name>A0AAD3DF07_9STRA</name>